<feature type="signal peptide" evidence="1">
    <location>
        <begin position="1"/>
        <end position="20"/>
    </location>
</feature>
<proteinExistence type="predicted"/>
<protein>
    <submittedName>
        <fullName evidence="2">Uncharacterized protein</fullName>
    </submittedName>
</protein>
<accession>A0AA39WD61</accession>
<dbReference type="EMBL" id="JAULSU010000006">
    <property type="protein sequence ID" value="KAK0613213.1"/>
    <property type="molecule type" value="Genomic_DNA"/>
</dbReference>
<name>A0AA39WD61_9PEZI</name>
<evidence type="ECO:0000256" key="1">
    <source>
        <dbReference type="SAM" id="SignalP"/>
    </source>
</evidence>
<sequence length="249" mass="26583">MLLLSLALGGLGLMATVVHGAPQFMTPEQVAALCQTNERLYTGPPMPRILRPTISGTGCPSGGKIRENYMGKWMCSRGYDVQFLIPDLDVSAAAGGIAKGDCTISFYVDKLGPGWQLSLWDGVLDVDAEIGRGSELRMKGTAKWDGLEKEFQGGSRSGYNSTLAPTVKYSKWAATINFGTDPTKPFSPCADANGEVGNLTVTYSLEADARFSSGPAVMRAGSWTDTGSGVDVQIENAATLNLKWLIREC</sequence>
<comment type="caution">
    <text evidence="2">The sequence shown here is derived from an EMBL/GenBank/DDBJ whole genome shotgun (WGS) entry which is preliminary data.</text>
</comment>
<reference evidence="2" key="1">
    <citation type="submission" date="2023-06" db="EMBL/GenBank/DDBJ databases">
        <title>Genome-scale phylogeny and comparative genomics of the fungal order Sordariales.</title>
        <authorList>
            <consortium name="Lawrence Berkeley National Laboratory"/>
            <person name="Hensen N."/>
            <person name="Bonometti L."/>
            <person name="Westerberg I."/>
            <person name="Brannstrom I.O."/>
            <person name="Guillou S."/>
            <person name="Cros-Aarteil S."/>
            <person name="Calhoun S."/>
            <person name="Haridas S."/>
            <person name="Kuo A."/>
            <person name="Mondo S."/>
            <person name="Pangilinan J."/>
            <person name="Riley R."/>
            <person name="Labutti K."/>
            <person name="Andreopoulos B."/>
            <person name="Lipzen A."/>
            <person name="Chen C."/>
            <person name="Yanf M."/>
            <person name="Daum C."/>
            <person name="Ng V."/>
            <person name="Clum A."/>
            <person name="Steindorff A."/>
            <person name="Ohm R."/>
            <person name="Martin F."/>
            <person name="Silar P."/>
            <person name="Natvig D."/>
            <person name="Lalanne C."/>
            <person name="Gautier V."/>
            <person name="Ament-Velasquez S.L."/>
            <person name="Kruys A."/>
            <person name="Hutchinson M.I."/>
            <person name="Powell A.J."/>
            <person name="Barry K."/>
            <person name="Miller A.N."/>
            <person name="Grigoriev I.V."/>
            <person name="Debuchy R."/>
            <person name="Gladieux P."/>
            <person name="Thoren M.H."/>
            <person name="Johannesson H."/>
        </authorList>
    </citation>
    <scope>NUCLEOTIDE SEQUENCE</scope>
    <source>
        <strain evidence="2">CBS 606.72</strain>
    </source>
</reference>
<keyword evidence="1" id="KW-0732">Signal</keyword>
<dbReference type="Proteomes" id="UP001175000">
    <property type="component" value="Unassembled WGS sequence"/>
</dbReference>
<evidence type="ECO:0000313" key="3">
    <source>
        <dbReference type="Proteomes" id="UP001175000"/>
    </source>
</evidence>
<feature type="chain" id="PRO_5041470621" evidence="1">
    <location>
        <begin position="21"/>
        <end position="249"/>
    </location>
</feature>
<gene>
    <name evidence="2" type="ORF">B0T14DRAFT_498759</name>
</gene>
<keyword evidence="3" id="KW-1185">Reference proteome</keyword>
<organism evidence="2 3">
    <name type="scientific">Immersiella caudata</name>
    <dbReference type="NCBI Taxonomy" id="314043"/>
    <lineage>
        <taxon>Eukaryota</taxon>
        <taxon>Fungi</taxon>
        <taxon>Dikarya</taxon>
        <taxon>Ascomycota</taxon>
        <taxon>Pezizomycotina</taxon>
        <taxon>Sordariomycetes</taxon>
        <taxon>Sordariomycetidae</taxon>
        <taxon>Sordariales</taxon>
        <taxon>Lasiosphaeriaceae</taxon>
        <taxon>Immersiella</taxon>
    </lineage>
</organism>
<evidence type="ECO:0000313" key="2">
    <source>
        <dbReference type="EMBL" id="KAK0613213.1"/>
    </source>
</evidence>
<dbReference type="AlphaFoldDB" id="A0AA39WD61"/>